<dbReference type="InterPro" id="IPR000917">
    <property type="entry name" value="Sulfatase_N"/>
</dbReference>
<dbReference type="GO" id="GO:0004065">
    <property type="term" value="F:arylsulfatase activity"/>
    <property type="evidence" value="ECO:0007669"/>
    <property type="project" value="TreeGrafter"/>
</dbReference>
<sequence length="525" mass="59819">MTGKNKANTMKIGAYFYILMLVCLTACQQQTKPTKPTATVDKPNIIIFYADDMGYGDLAIQNPQSKIPTPNLDQLAKEGLLMTEAHSSSGICTPSRYALLSGRYHWRDFNDIVHSMGESVFKENQVTLPKILNNNGYKTAAIGKWHLGWNWEAIRKKDFTQKEKAKHGKKEIEIWPAQAYDWEKSIPKGPLSIGFDSYFGDGTINFPPYTWIENDKVKEVPTITLQHPKKDFALEGNWELRPGPAVKDWDFYKILPTVTSSAVTFIKNQDKAEQPFFLYMAFPSPHAPIIPNEEFRGKSNAGPYGDYMYQTDDAVGQILDALKAIDADENTIVIFTSDNGSEHYAYNRIKNYDHNSSNPFRGVKRDIYEGGHHVPFIVKWPNKIKPGTKSTQLFSQIDILNTLASITNSDLPKGFQHDSFNFSDVWLTNTNEPVRETIVHNTWASKYAIRKGDWLYINNKDGYHTRIPKWFVEGQRFETAKDTVQLFNLKDDIGQNTNLASQFPEKVNELAAALINEQKTETFKN</sequence>
<feature type="signal peptide" evidence="5">
    <location>
        <begin position="1"/>
        <end position="28"/>
    </location>
</feature>
<dbReference type="PROSITE" id="PS00149">
    <property type="entry name" value="SULFATASE_2"/>
    <property type="match status" value="1"/>
</dbReference>
<dbReference type="CDD" id="cd16143">
    <property type="entry name" value="ARS_like"/>
    <property type="match status" value="1"/>
</dbReference>
<evidence type="ECO:0000313" key="7">
    <source>
        <dbReference type="EMBL" id="RED46906.1"/>
    </source>
</evidence>
<dbReference type="GO" id="GO:0046872">
    <property type="term" value="F:metal ion binding"/>
    <property type="evidence" value="ECO:0007669"/>
    <property type="project" value="UniProtKB-KW"/>
</dbReference>
<dbReference type="InterPro" id="IPR017850">
    <property type="entry name" value="Alkaline_phosphatase_core_sf"/>
</dbReference>
<dbReference type="EMBL" id="QRDV01000001">
    <property type="protein sequence ID" value="RED46906.1"/>
    <property type="molecule type" value="Genomic_DNA"/>
</dbReference>
<reference evidence="7 8" key="1">
    <citation type="submission" date="2018-07" db="EMBL/GenBank/DDBJ databases">
        <title>Genomic Encyclopedia of Type Strains, Phase III (KMG-III): the genomes of soil and plant-associated and newly described type strains.</title>
        <authorList>
            <person name="Whitman W."/>
        </authorList>
    </citation>
    <scope>NUCLEOTIDE SEQUENCE [LARGE SCALE GENOMIC DNA]</scope>
    <source>
        <strain evidence="7 8">CECT 7946</strain>
    </source>
</reference>
<proteinExistence type="inferred from homology"/>
<keyword evidence="5" id="KW-0732">Signal</keyword>
<evidence type="ECO:0000256" key="2">
    <source>
        <dbReference type="ARBA" id="ARBA00022723"/>
    </source>
</evidence>
<evidence type="ECO:0000256" key="1">
    <source>
        <dbReference type="ARBA" id="ARBA00008779"/>
    </source>
</evidence>
<keyword evidence="3" id="KW-0378">Hydrolase</keyword>
<dbReference type="Gene3D" id="3.30.1120.10">
    <property type="match status" value="1"/>
</dbReference>
<dbReference type="Proteomes" id="UP000256980">
    <property type="component" value="Unassembled WGS sequence"/>
</dbReference>
<dbReference type="SUPFAM" id="SSF53649">
    <property type="entry name" value="Alkaline phosphatase-like"/>
    <property type="match status" value="1"/>
</dbReference>
<accession>A0A3D9HD37</accession>
<keyword evidence="2" id="KW-0479">Metal-binding</keyword>
<comment type="caution">
    <text evidence="7">The sequence shown here is derived from an EMBL/GenBank/DDBJ whole genome shotgun (WGS) entry which is preliminary data.</text>
</comment>
<keyword evidence="4" id="KW-0106">Calcium</keyword>
<dbReference type="AlphaFoldDB" id="A0A3D9HD37"/>
<comment type="similarity">
    <text evidence="1">Belongs to the sulfatase family.</text>
</comment>
<dbReference type="Gene3D" id="3.40.720.10">
    <property type="entry name" value="Alkaline Phosphatase, subunit A"/>
    <property type="match status" value="1"/>
</dbReference>
<evidence type="ECO:0000256" key="5">
    <source>
        <dbReference type="SAM" id="SignalP"/>
    </source>
</evidence>
<evidence type="ECO:0000259" key="6">
    <source>
        <dbReference type="Pfam" id="PF00884"/>
    </source>
</evidence>
<name>A0A3D9HD37_9FLAO</name>
<keyword evidence="8" id="KW-1185">Reference proteome</keyword>
<evidence type="ECO:0000313" key="8">
    <source>
        <dbReference type="Proteomes" id="UP000256980"/>
    </source>
</evidence>
<dbReference type="PANTHER" id="PTHR42693">
    <property type="entry name" value="ARYLSULFATASE FAMILY MEMBER"/>
    <property type="match status" value="1"/>
</dbReference>
<feature type="domain" description="Sulfatase N-terminal" evidence="6">
    <location>
        <begin position="43"/>
        <end position="408"/>
    </location>
</feature>
<dbReference type="Pfam" id="PF00884">
    <property type="entry name" value="Sulfatase"/>
    <property type="match status" value="1"/>
</dbReference>
<protein>
    <submittedName>
        <fullName evidence="7">Arylsulfatase A</fullName>
    </submittedName>
</protein>
<feature type="chain" id="PRO_5017587142" evidence="5">
    <location>
        <begin position="29"/>
        <end position="525"/>
    </location>
</feature>
<organism evidence="7 8">
    <name type="scientific">Winogradskyella eximia</name>
    <dbReference type="NCBI Taxonomy" id="262006"/>
    <lineage>
        <taxon>Bacteria</taxon>
        <taxon>Pseudomonadati</taxon>
        <taxon>Bacteroidota</taxon>
        <taxon>Flavobacteriia</taxon>
        <taxon>Flavobacteriales</taxon>
        <taxon>Flavobacteriaceae</taxon>
        <taxon>Winogradskyella</taxon>
    </lineage>
</organism>
<evidence type="ECO:0000256" key="4">
    <source>
        <dbReference type="ARBA" id="ARBA00022837"/>
    </source>
</evidence>
<dbReference type="PANTHER" id="PTHR42693:SF53">
    <property type="entry name" value="ENDO-4-O-SULFATASE"/>
    <property type="match status" value="1"/>
</dbReference>
<evidence type="ECO:0000256" key="3">
    <source>
        <dbReference type="ARBA" id="ARBA00022801"/>
    </source>
</evidence>
<dbReference type="InterPro" id="IPR024607">
    <property type="entry name" value="Sulfatase_CS"/>
</dbReference>
<gene>
    <name evidence="7" type="ORF">DFQ10_101683</name>
</gene>
<dbReference type="InterPro" id="IPR050738">
    <property type="entry name" value="Sulfatase"/>
</dbReference>